<dbReference type="SUPFAM" id="SSF54928">
    <property type="entry name" value="RNA-binding domain, RBD"/>
    <property type="match status" value="1"/>
</dbReference>
<dbReference type="AlphaFoldDB" id="A0ABD3NPG5"/>
<dbReference type="Gene3D" id="3.30.70.330">
    <property type="match status" value="1"/>
</dbReference>
<evidence type="ECO:0000256" key="2">
    <source>
        <dbReference type="PROSITE-ProRule" id="PRU00176"/>
    </source>
</evidence>
<protein>
    <recommendedName>
        <fullName evidence="3">RRM domain-containing protein</fullName>
    </recommendedName>
</protein>
<dbReference type="Proteomes" id="UP001530400">
    <property type="component" value="Unassembled WGS sequence"/>
</dbReference>
<dbReference type="InterPro" id="IPR034168">
    <property type="entry name" value="PPIE_RRM"/>
</dbReference>
<accession>A0ABD3NPG5</accession>
<dbReference type="PANTHER" id="PTHR48037:SF1">
    <property type="entry name" value="RRM DOMAIN-CONTAINING PROTEIN"/>
    <property type="match status" value="1"/>
</dbReference>
<dbReference type="PROSITE" id="PS50102">
    <property type="entry name" value="RRM"/>
    <property type="match status" value="1"/>
</dbReference>
<sequence>MSQGQATKRALYIGGIATEVNEQTLRAAFLPYGPIRQIDIPMDFQEGKNKGFAFLEFEDADDAKEAIYNMDGAELFGKALTVNVAREERTQLGDSKAVWSNEEWFKEHAGAGEAEDKSQEKPVAA</sequence>
<dbReference type="CDD" id="cd12347">
    <property type="entry name" value="RRM_PPIE"/>
    <property type="match status" value="1"/>
</dbReference>
<dbReference type="SMART" id="SM00360">
    <property type="entry name" value="RRM"/>
    <property type="match status" value="1"/>
</dbReference>
<organism evidence="4 5">
    <name type="scientific">Cyclotella atomus</name>
    <dbReference type="NCBI Taxonomy" id="382360"/>
    <lineage>
        <taxon>Eukaryota</taxon>
        <taxon>Sar</taxon>
        <taxon>Stramenopiles</taxon>
        <taxon>Ochrophyta</taxon>
        <taxon>Bacillariophyta</taxon>
        <taxon>Coscinodiscophyceae</taxon>
        <taxon>Thalassiosirophycidae</taxon>
        <taxon>Stephanodiscales</taxon>
        <taxon>Stephanodiscaceae</taxon>
        <taxon>Cyclotella</taxon>
    </lineage>
</organism>
<evidence type="ECO:0000259" key="3">
    <source>
        <dbReference type="PROSITE" id="PS50102"/>
    </source>
</evidence>
<keyword evidence="1 2" id="KW-0694">RNA-binding</keyword>
<reference evidence="4 5" key="1">
    <citation type="submission" date="2024-10" db="EMBL/GenBank/DDBJ databases">
        <title>Updated reference genomes for cyclostephanoid diatoms.</title>
        <authorList>
            <person name="Roberts W.R."/>
            <person name="Alverson A.J."/>
        </authorList>
    </citation>
    <scope>NUCLEOTIDE SEQUENCE [LARGE SCALE GENOMIC DNA]</scope>
    <source>
        <strain evidence="4 5">AJA010-31</strain>
    </source>
</reference>
<dbReference type="GO" id="GO:0003723">
    <property type="term" value="F:RNA binding"/>
    <property type="evidence" value="ECO:0007669"/>
    <property type="project" value="UniProtKB-UniRule"/>
</dbReference>
<dbReference type="InterPro" id="IPR035979">
    <property type="entry name" value="RBD_domain_sf"/>
</dbReference>
<keyword evidence="5" id="KW-1185">Reference proteome</keyword>
<comment type="caution">
    <text evidence="4">The sequence shown here is derived from an EMBL/GenBank/DDBJ whole genome shotgun (WGS) entry which is preliminary data.</text>
</comment>
<gene>
    <name evidence="4" type="ORF">ACHAWO_013300</name>
</gene>
<dbReference type="EMBL" id="JALLPJ020001068">
    <property type="protein sequence ID" value="KAL3777026.1"/>
    <property type="molecule type" value="Genomic_DNA"/>
</dbReference>
<evidence type="ECO:0000256" key="1">
    <source>
        <dbReference type="ARBA" id="ARBA00022884"/>
    </source>
</evidence>
<proteinExistence type="predicted"/>
<feature type="domain" description="RRM" evidence="3">
    <location>
        <begin position="9"/>
        <end position="87"/>
    </location>
</feature>
<evidence type="ECO:0000313" key="5">
    <source>
        <dbReference type="Proteomes" id="UP001530400"/>
    </source>
</evidence>
<evidence type="ECO:0000313" key="4">
    <source>
        <dbReference type="EMBL" id="KAL3777026.1"/>
    </source>
</evidence>
<dbReference type="Pfam" id="PF00076">
    <property type="entry name" value="RRM_1"/>
    <property type="match status" value="1"/>
</dbReference>
<dbReference type="InterPro" id="IPR000504">
    <property type="entry name" value="RRM_dom"/>
</dbReference>
<name>A0ABD3NPG5_9STRA</name>
<dbReference type="InterPro" id="IPR012677">
    <property type="entry name" value="Nucleotide-bd_a/b_plait_sf"/>
</dbReference>
<dbReference type="PANTHER" id="PTHR48037">
    <property type="entry name" value="ATPASE E1"/>
    <property type="match status" value="1"/>
</dbReference>